<dbReference type="Gene3D" id="3.10.310.30">
    <property type="match status" value="1"/>
</dbReference>
<feature type="binding site" evidence="7">
    <location>
        <position position="457"/>
    </location>
    <ligand>
        <name>Mn(2+)</name>
        <dbReference type="ChEBI" id="CHEBI:29035"/>
        <label>2</label>
    </ligand>
</feature>
<evidence type="ECO:0000256" key="3">
    <source>
        <dbReference type="ARBA" id="ARBA00022692"/>
    </source>
</evidence>
<dbReference type="PANTHER" id="PTHR47618">
    <property type="entry name" value="BIFUNCTIONAL OLIGORIBONUCLEASE AND PAP PHOSPHATASE NRNA"/>
    <property type="match status" value="1"/>
</dbReference>
<evidence type="ECO:0000313" key="11">
    <source>
        <dbReference type="Proteomes" id="UP000294321"/>
    </source>
</evidence>
<keyword evidence="3 8" id="KW-0812">Transmembrane</keyword>
<dbReference type="Pfam" id="PF24898">
    <property type="entry name" value="GGDEF_GdpP"/>
    <property type="match status" value="1"/>
</dbReference>
<reference evidence="11" key="1">
    <citation type="submission" date="2018-12" db="EMBL/GenBank/DDBJ databases">
        <title>A new species of lactobacillus.</title>
        <authorList>
            <person name="Jian Y."/>
            <person name="Xin L."/>
            <person name="Hong Z.J."/>
            <person name="Ming L.Z."/>
            <person name="Hong X.Z."/>
        </authorList>
    </citation>
    <scope>NUCLEOTIDE SEQUENCE [LARGE SCALE GENOMIC DNA]</scope>
    <source>
        <strain evidence="11">HSLZ-75</strain>
    </source>
</reference>
<dbReference type="SUPFAM" id="SSF64182">
    <property type="entry name" value="DHH phosphoesterases"/>
    <property type="match status" value="1"/>
</dbReference>
<keyword evidence="7" id="KW-0479">Metal-binding</keyword>
<keyword evidence="6" id="KW-0378">Hydrolase</keyword>
<keyword evidence="7" id="KW-0464">Manganese</keyword>
<feature type="binding site" evidence="7">
    <location>
        <position position="363"/>
    </location>
    <ligand>
        <name>Mn(2+)</name>
        <dbReference type="ChEBI" id="CHEBI:29035"/>
        <label>2</label>
    </ligand>
</feature>
<evidence type="ECO:0000256" key="1">
    <source>
        <dbReference type="ARBA" id="ARBA00004651"/>
    </source>
</evidence>
<dbReference type="EC" id="3.1.4.-" evidence="6"/>
<dbReference type="Pfam" id="PF01368">
    <property type="entry name" value="DHH"/>
    <property type="match status" value="1"/>
</dbReference>
<dbReference type="KEGG" id="lji:ELX58_00050"/>
<dbReference type="RefSeq" id="WP_133441156.1">
    <property type="nucleotide sequence ID" value="NZ_CP034726.1"/>
</dbReference>
<keyword evidence="4 8" id="KW-1133">Transmembrane helix</keyword>
<dbReference type="Gene3D" id="3.30.450.20">
    <property type="entry name" value="PAS domain"/>
    <property type="match status" value="1"/>
</dbReference>
<dbReference type="AlphaFoldDB" id="A0A4P6ZK46"/>
<dbReference type="PANTHER" id="PTHR47618:SF2">
    <property type="entry name" value="CYCLIC-DI-AMP PHOSPHODIESTERASE GDPP"/>
    <property type="match status" value="1"/>
</dbReference>
<dbReference type="EMBL" id="CP034726">
    <property type="protein sequence ID" value="QBP17610.1"/>
    <property type="molecule type" value="Genomic_DNA"/>
</dbReference>
<dbReference type="InterPro" id="IPR049553">
    <property type="entry name" value="GdpP-like_PAS"/>
</dbReference>
<dbReference type="Proteomes" id="UP000294321">
    <property type="component" value="Chromosome"/>
</dbReference>
<sequence>MKKLFAKHGLPPFLSNRDLMWVTLFISLFSIIAIVTGALYNLGIGLILLGLACVGMIISFNAMNRVGEGAYRYLSDVAYQIRRGEEESLLEMPMGVMILDSNSQIAWINPYLQPYFSQQNVLGKRLNDAAPGLKSLITQYWDSNQNHVITWNHHHFVILIQKAYRTIYLLDITPYYNIKLKSRDEKLSIGEIFLDNYAEVTQSMSDQNVSNLHNYVTNMLSEWAHQFGIYLKQLDDDHFMILSYTKSLMSAEGDKFKILDQIRNHTSKQNLPLTLSMGIAYGKGTLDGLAKQAQSDLNLALGRGGDQVVVKARGQQARFYGGKTNPMEKRTRVRARMTSQALQELIKESDQVIVQGHMHPDMDALGACLGVHRIARMNNKQCWIVLRKEKRHSDVQQLLDTIKKDPKIGDAFVSPADAVKKATDKSILVMVDHSKPSISISQKLYERLHKRVVIIDHHRRGEEFPAHPLLVYIEPYASSACELITEMISYQSQDEPINKIEATAMLSGIVTDTQSFSIRTGTRTFDAASYLRSAGANVDLMHQFMQENLTSYLDRDHLISRVELNKHRDIALVVGEKNRVYDPVTAAQAADSLLTVRGVVASFVATKRPDGLIGISARSDGTYNVQLIMERLGGGGHLSSGATQIKGASMSKIQQMLKKAIKEVNKQERPNDHSTKK</sequence>
<comment type="cofactor">
    <cofactor evidence="7">
        <name>Mn(2+)</name>
        <dbReference type="ChEBI" id="CHEBI:29035"/>
    </cofactor>
    <text evidence="7">For phosphodiesterase activity, probably binds 2 Mn(2+) per subunit.</text>
</comment>
<dbReference type="GO" id="GO:0005886">
    <property type="term" value="C:plasma membrane"/>
    <property type="evidence" value="ECO:0007669"/>
    <property type="project" value="UniProtKB-SubCell"/>
</dbReference>
<feature type="binding site" evidence="7">
    <location>
        <position position="432"/>
    </location>
    <ligand>
        <name>Mn(2+)</name>
        <dbReference type="ChEBI" id="CHEBI:29035"/>
        <label>2</label>
    </ligand>
</feature>
<feature type="domain" description="GGDEF" evidence="9">
    <location>
        <begin position="185"/>
        <end position="313"/>
    </location>
</feature>
<evidence type="ECO:0000256" key="2">
    <source>
        <dbReference type="ARBA" id="ARBA00022475"/>
    </source>
</evidence>
<comment type="subcellular location">
    <subcellularLocation>
        <location evidence="1">Cell membrane</location>
        <topology evidence="1">Multi-pass membrane protein</topology>
    </subcellularLocation>
</comment>
<dbReference type="GO" id="GO:0046872">
    <property type="term" value="F:metal ion binding"/>
    <property type="evidence" value="ECO:0007669"/>
    <property type="project" value="UniProtKB-KW"/>
</dbReference>
<dbReference type="OrthoDB" id="9759476at2"/>
<evidence type="ECO:0000259" key="9">
    <source>
        <dbReference type="PROSITE" id="PS50887"/>
    </source>
</evidence>
<dbReference type="InterPro" id="IPR003156">
    <property type="entry name" value="DHHA1_dom"/>
</dbReference>
<dbReference type="InterPro" id="IPR038763">
    <property type="entry name" value="DHH_sf"/>
</dbReference>
<feature type="transmembrane region" description="Helical" evidence="8">
    <location>
        <begin position="46"/>
        <end position="63"/>
    </location>
</feature>
<evidence type="ECO:0000256" key="5">
    <source>
        <dbReference type="ARBA" id="ARBA00023136"/>
    </source>
</evidence>
<organism evidence="10 11">
    <name type="scientific">Acetilactobacillus jinshanensis</name>
    <dbReference type="NCBI Taxonomy" id="1720083"/>
    <lineage>
        <taxon>Bacteria</taxon>
        <taxon>Bacillati</taxon>
        <taxon>Bacillota</taxon>
        <taxon>Bacilli</taxon>
        <taxon>Lactobacillales</taxon>
        <taxon>Lactobacillaceae</taxon>
        <taxon>Acetilactobacillus</taxon>
    </lineage>
</organism>
<protein>
    <recommendedName>
        <fullName evidence="6">Cyclic-di-AMP phosphodiesterase</fullName>
        <ecNumber evidence="6">3.1.4.-</ecNumber>
    </recommendedName>
</protein>
<comment type="similarity">
    <text evidence="6">Belongs to the GdpP/PdeA phosphodiesterase family.</text>
</comment>
<dbReference type="InterPro" id="IPR001667">
    <property type="entry name" value="DDH_dom"/>
</dbReference>
<dbReference type="GO" id="GO:0003676">
    <property type="term" value="F:nucleic acid binding"/>
    <property type="evidence" value="ECO:0007669"/>
    <property type="project" value="UniProtKB-UniRule"/>
</dbReference>
<accession>A0A4P6ZK46</accession>
<dbReference type="Pfam" id="PF21370">
    <property type="entry name" value="PAS_GdpP"/>
    <property type="match status" value="1"/>
</dbReference>
<comment type="function">
    <text evidence="6">Has phosphodiesterase (PDE) activity against cyclic-di-AMP (c-di-AMP).</text>
</comment>
<evidence type="ECO:0000313" key="10">
    <source>
        <dbReference type="EMBL" id="QBP17610.1"/>
    </source>
</evidence>
<dbReference type="InterPro" id="IPR000160">
    <property type="entry name" value="GGDEF_dom"/>
</dbReference>
<dbReference type="InterPro" id="IPR051319">
    <property type="entry name" value="Oligoribo/pAp-PDE_c-di-AMP_PDE"/>
</dbReference>
<feature type="binding site" evidence="7">
    <location>
        <position position="432"/>
    </location>
    <ligand>
        <name>Mn(2+)</name>
        <dbReference type="ChEBI" id="CHEBI:29035"/>
        <label>1</label>
    </ligand>
</feature>
<dbReference type="SMART" id="SM00267">
    <property type="entry name" value="GGDEF"/>
    <property type="match status" value="1"/>
</dbReference>
<feature type="binding site" evidence="7">
    <location>
        <position position="361"/>
    </location>
    <ligand>
        <name>Mn(2+)</name>
        <dbReference type="ChEBI" id="CHEBI:29035"/>
        <label>1</label>
    </ligand>
</feature>
<dbReference type="Gene3D" id="3.90.1640.10">
    <property type="entry name" value="inorganic pyrophosphatase (n-terminal core)"/>
    <property type="match status" value="1"/>
</dbReference>
<dbReference type="FunFam" id="3.90.1640.10:FF:000002">
    <property type="entry name" value="Cyclic-di-AMP phosphodiesterase"/>
    <property type="match status" value="1"/>
</dbReference>
<evidence type="ECO:0000256" key="6">
    <source>
        <dbReference type="PIRNR" id="PIRNR026583"/>
    </source>
</evidence>
<dbReference type="PROSITE" id="PS50887">
    <property type="entry name" value="GGDEF"/>
    <property type="match status" value="1"/>
</dbReference>
<comment type="catalytic activity">
    <reaction evidence="6">
        <text>3',3'-c-di-AMP + H2O = 5'-O-phosphonoadenylyl-(3'-&gt;5')-adenosine + H(+)</text>
        <dbReference type="Rhea" id="RHEA:54420"/>
        <dbReference type="ChEBI" id="CHEBI:15377"/>
        <dbReference type="ChEBI" id="CHEBI:15378"/>
        <dbReference type="ChEBI" id="CHEBI:71500"/>
        <dbReference type="ChEBI" id="CHEBI:138171"/>
    </reaction>
</comment>
<dbReference type="Pfam" id="PF02272">
    <property type="entry name" value="DHHA1"/>
    <property type="match status" value="1"/>
</dbReference>
<proteinExistence type="inferred from homology"/>
<feature type="binding site" evidence="7">
    <location>
        <position position="512"/>
    </location>
    <ligand>
        <name>Mn(2+)</name>
        <dbReference type="ChEBI" id="CHEBI:29035"/>
        <label>2</label>
    </ligand>
</feature>
<feature type="binding site" evidence="7">
    <location>
        <position position="357"/>
    </location>
    <ligand>
        <name>Mn(2+)</name>
        <dbReference type="ChEBI" id="CHEBI:29035"/>
        <label>1</label>
    </ligand>
</feature>
<feature type="transmembrane region" description="Helical" evidence="8">
    <location>
        <begin position="21"/>
        <end position="40"/>
    </location>
</feature>
<evidence type="ECO:0000256" key="8">
    <source>
        <dbReference type="SAM" id="Phobius"/>
    </source>
</evidence>
<dbReference type="GO" id="GO:0016787">
    <property type="term" value="F:hydrolase activity"/>
    <property type="evidence" value="ECO:0007669"/>
    <property type="project" value="UniProtKB-UniRule"/>
</dbReference>
<evidence type="ECO:0000256" key="7">
    <source>
        <dbReference type="PIRSR" id="PIRSR026583-50"/>
    </source>
</evidence>
<keyword evidence="11" id="KW-1185">Reference proteome</keyword>
<dbReference type="PIRSF" id="PIRSF026583">
    <property type="entry name" value="YybT"/>
    <property type="match status" value="1"/>
</dbReference>
<dbReference type="InterPro" id="IPR014528">
    <property type="entry name" value="GdpP/PdeA"/>
</dbReference>
<name>A0A4P6ZK46_9LACO</name>
<evidence type="ECO:0000256" key="4">
    <source>
        <dbReference type="ARBA" id="ARBA00022989"/>
    </source>
</evidence>
<keyword evidence="5 6" id="KW-0472">Membrane</keyword>
<dbReference type="GO" id="GO:0106409">
    <property type="term" value="F:cyclic-di-AMP phosphodiesterase activity"/>
    <property type="evidence" value="ECO:0007669"/>
    <property type="project" value="RHEA"/>
</dbReference>
<gene>
    <name evidence="10" type="ORF">ELX58_00050</name>
</gene>
<keyword evidence="2 6" id="KW-1003">Cell membrane</keyword>